<dbReference type="Gene3D" id="3.30.420.10">
    <property type="entry name" value="Ribonuclease H-like superfamily/Ribonuclease H"/>
    <property type="match status" value="1"/>
</dbReference>
<dbReference type="Pfam" id="PF00787">
    <property type="entry name" value="PX"/>
    <property type="match status" value="1"/>
</dbReference>
<feature type="domain" description="PX" evidence="7">
    <location>
        <begin position="1"/>
        <end position="114"/>
    </location>
</feature>
<keyword evidence="3" id="KW-0967">Endosome</keyword>
<evidence type="ECO:0000259" key="7">
    <source>
        <dbReference type="PROSITE" id="PS50195"/>
    </source>
</evidence>
<dbReference type="Proteomes" id="UP001235939">
    <property type="component" value="Chromosome 13"/>
</dbReference>
<name>A0ABY6L6X3_9ARAC</name>
<evidence type="ECO:0000256" key="2">
    <source>
        <dbReference type="ARBA" id="ARBA00022448"/>
    </source>
</evidence>
<organism evidence="8 9">
    <name type="scientific">Cordylochernes scorpioides</name>
    <dbReference type="NCBI Taxonomy" id="51811"/>
    <lineage>
        <taxon>Eukaryota</taxon>
        <taxon>Metazoa</taxon>
        <taxon>Ecdysozoa</taxon>
        <taxon>Arthropoda</taxon>
        <taxon>Chelicerata</taxon>
        <taxon>Arachnida</taxon>
        <taxon>Pseudoscorpiones</taxon>
        <taxon>Cheliferoidea</taxon>
        <taxon>Chernetidae</taxon>
        <taxon>Cordylochernes</taxon>
    </lineage>
</organism>
<reference evidence="8 9" key="1">
    <citation type="submission" date="2022-01" db="EMBL/GenBank/DDBJ databases">
        <title>A chromosomal length assembly of Cordylochernes scorpioides.</title>
        <authorList>
            <person name="Zeh D."/>
            <person name="Zeh J."/>
        </authorList>
    </citation>
    <scope>NUCLEOTIDE SEQUENCE [LARGE SCALE GENOMIC DNA]</scope>
    <source>
        <strain evidence="8">IN4F17</strain>
        <tissue evidence="8">Whole Body</tissue>
    </source>
</reference>
<gene>
    <name evidence="8" type="ORF">LAZ67_13002169</name>
</gene>
<evidence type="ECO:0000256" key="4">
    <source>
        <dbReference type="ARBA" id="ARBA00022927"/>
    </source>
</evidence>
<keyword evidence="2" id="KW-0813">Transport</keyword>
<evidence type="ECO:0000313" key="9">
    <source>
        <dbReference type="Proteomes" id="UP001235939"/>
    </source>
</evidence>
<evidence type="ECO:0000256" key="5">
    <source>
        <dbReference type="ARBA" id="ARBA00023121"/>
    </source>
</evidence>
<dbReference type="EMBL" id="CP092875">
    <property type="protein sequence ID" value="UYV76021.1"/>
    <property type="molecule type" value="Genomic_DNA"/>
</dbReference>
<comment type="subcellular location">
    <subcellularLocation>
        <location evidence="1">Early endosome membrane</location>
        <topology evidence="1">Peripheral membrane protein</topology>
        <orientation evidence="1">Cytoplasmic side</orientation>
    </subcellularLocation>
</comment>
<dbReference type="InterPro" id="IPR036871">
    <property type="entry name" value="PX_dom_sf"/>
</dbReference>
<evidence type="ECO:0000313" key="8">
    <source>
        <dbReference type="EMBL" id="UYV76021.1"/>
    </source>
</evidence>
<keyword evidence="4" id="KW-0653">Protein transport</keyword>
<dbReference type="PANTHER" id="PTHR20939">
    <property type="entry name" value="SORTING NEXIN 20, 21"/>
    <property type="match status" value="1"/>
</dbReference>
<proteinExistence type="predicted"/>
<dbReference type="InterPro" id="IPR036397">
    <property type="entry name" value="RNaseH_sf"/>
</dbReference>
<accession>A0ABY6L6X3</accession>
<evidence type="ECO:0000256" key="1">
    <source>
        <dbReference type="ARBA" id="ARBA00004469"/>
    </source>
</evidence>
<dbReference type="InterPro" id="IPR001683">
    <property type="entry name" value="PX_dom"/>
</dbReference>
<keyword evidence="5" id="KW-0446">Lipid-binding</keyword>
<keyword evidence="9" id="KW-1185">Reference proteome</keyword>
<keyword evidence="6" id="KW-0472">Membrane</keyword>
<protein>
    <submittedName>
        <fullName evidence="8">SNX21</fullName>
    </submittedName>
</protein>
<evidence type="ECO:0000256" key="6">
    <source>
        <dbReference type="ARBA" id="ARBA00023136"/>
    </source>
</evidence>
<dbReference type="SUPFAM" id="SSF64268">
    <property type="entry name" value="PX domain"/>
    <property type="match status" value="1"/>
</dbReference>
<sequence>MSGGCGQSYAILVKRLAGDGEPGVVERRYTDFLQLYQTVRRRFPTAVAQISFPRKALLGNFSLEVIQSRSTVFQNLLAGLHASHQPELAEFLFRRELTESHTILKEARFEEAAAMLKNVYLIQEKVLEELSYDTYYTLCLLVASLNAVDDAPQAQRFAEIALHYVDRYQTSEMTLPLLTLCTRLWWCVAGYRNSRKEIWLEEEKKLIFHQDNMPAHKCVLAMVELRNLRNDFLGHPLYSLDLAPSDFHLFPQLNKFVSGKRFVSNEEVDRAVDEYFNSLILEKRWTKCVEVK</sequence>
<dbReference type="InterPro" id="IPR039937">
    <property type="entry name" value="SNX20/SNX21"/>
</dbReference>
<evidence type="ECO:0000256" key="3">
    <source>
        <dbReference type="ARBA" id="ARBA00022753"/>
    </source>
</evidence>
<dbReference type="PROSITE" id="PS50195">
    <property type="entry name" value="PX"/>
    <property type="match status" value="1"/>
</dbReference>
<dbReference type="PANTHER" id="PTHR20939:SF11">
    <property type="entry name" value="LD12265P"/>
    <property type="match status" value="1"/>
</dbReference>
<dbReference type="Gene3D" id="3.30.1520.10">
    <property type="entry name" value="Phox-like domain"/>
    <property type="match status" value="1"/>
</dbReference>